<organism evidence="1 2">
    <name type="scientific">Glossina pallidipes</name>
    <name type="common">Tsetse fly</name>
    <dbReference type="NCBI Taxonomy" id="7398"/>
    <lineage>
        <taxon>Eukaryota</taxon>
        <taxon>Metazoa</taxon>
        <taxon>Ecdysozoa</taxon>
        <taxon>Arthropoda</taxon>
        <taxon>Hexapoda</taxon>
        <taxon>Insecta</taxon>
        <taxon>Pterygota</taxon>
        <taxon>Neoptera</taxon>
        <taxon>Endopterygota</taxon>
        <taxon>Diptera</taxon>
        <taxon>Brachycera</taxon>
        <taxon>Muscomorpha</taxon>
        <taxon>Hippoboscoidea</taxon>
        <taxon>Glossinidae</taxon>
        <taxon>Glossina</taxon>
    </lineage>
</organism>
<protein>
    <submittedName>
        <fullName evidence="1">Uncharacterized protein</fullName>
    </submittedName>
</protein>
<accession>A0A1A9ZCD5</accession>
<proteinExistence type="predicted"/>
<keyword evidence="2" id="KW-1185">Reference proteome</keyword>
<reference evidence="1" key="2">
    <citation type="submission" date="2020-05" db="UniProtKB">
        <authorList>
            <consortium name="EnsemblMetazoa"/>
        </authorList>
    </citation>
    <scope>IDENTIFICATION</scope>
    <source>
        <strain evidence="1">IAEA</strain>
    </source>
</reference>
<dbReference type="EnsemblMetazoa" id="GPAI010412-RA">
    <property type="protein sequence ID" value="GPAI010412-PA"/>
    <property type="gene ID" value="GPAI010412"/>
</dbReference>
<reference evidence="2" key="1">
    <citation type="submission" date="2014-03" db="EMBL/GenBank/DDBJ databases">
        <authorList>
            <person name="Aksoy S."/>
            <person name="Warren W."/>
            <person name="Wilson R.K."/>
        </authorList>
    </citation>
    <scope>NUCLEOTIDE SEQUENCE [LARGE SCALE GENOMIC DNA]</scope>
    <source>
        <strain evidence="2">IAEA</strain>
    </source>
</reference>
<evidence type="ECO:0000313" key="2">
    <source>
        <dbReference type="Proteomes" id="UP000092445"/>
    </source>
</evidence>
<dbReference type="AlphaFoldDB" id="A0A1A9ZCD5"/>
<dbReference type="Proteomes" id="UP000092445">
    <property type="component" value="Unassembled WGS sequence"/>
</dbReference>
<dbReference type="VEuPathDB" id="VectorBase:GPAI010412"/>
<name>A0A1A9ZCD5_GLOPL</name>
<evidence type="ECO:0000313" key="1">
    <source>
        <dbReference type="EnsemblMetazoa" id="GPAI010412-PA"/>
    </source>
</evidence>
<sequence length="102" mass="11645">MKNITAQTFILLMDHVIEKCNSAAITEDRLTVSCDNNTLRAIGKPLAYNDLLFNFNVKEDRLEICCGDDPNRANDKFLFIATSFRKELLQNPARPTTIILQR</sequence>